<dbReference type="EMBL" id="JAUEPU010000060">
    <property type="protein sequence ID" value="KAK0483075.1"/>
    <property type="molecule type" value="Genomic_DNA"/>
</dbReference>
<evidence type="ECO:0000313" key="2">
    <source>
        <dbReference type="EMBL" id="KAK0483075.1"/>
    </source>
</evidence>
<feature type="compositionally biased region" description="Basic and acidic residues" evidence="1">
    <location>
        <begin position="267"/>
        <end position="295"/>
    </location>
</feature>
<dbReference type="Proteomes" id="UP001175228">
    <property type="component" value="Unassembled WGS sequence"/>
</dbReference>
<comment type="caution">
    <text evidence="2">The sequence shown here is derived from an EMBL/GenBank/DDBJ whole genome shotgun (WGS) entry which is preliminary data.</text>
</comment>
<dbReference type="AlphaFoldDB" id="A0AA39UKZ1"/>
<keyword evidence="3" id="KW-1185">Reference proteome</keyword>
<name>A0AA39UKZ1_9AGAR</name>
<accession>A0AA39UKZ1</accession>
<reference evidence="2" key="1">
    <citation type="submission" date="2023-06" db="EMBL/GenBank/DDBJ databases">
        <authorList>
            <consortium name="Lawrence Berkeley National Laboratory"/>
            <person name="Ahrendt S."/>
            <person name="Sahu N."/>
            <person name="Indic B."/>
            <person name="Wong-Bajracharya J."/>
            <person name="Merenyi Z."/>
            <person name="Ke H.-M."/>
            <person name="Monk M."/>
            <person name="Kocsube S."/>
            <person name="Drula E."/>
            <person name="Lipzen A."/>
            <person name="Balint B."/>
            <person name="Henrissat B."/>
            <person name="Andreopoulos B."/>
            <person name="Martin F.M."/>
            <person name="Harder C.B."/>
            <person name="Rigling D."/>
            <person name="Ford K.L."/>
            <person name="Foster G.D."/>
            <person name="Pangilinan J."/>
            <person name="Papanicolaou A."/>
            <person name="Barry K."/>
            <person name="LaButti K."/>
            <person name="Viragh M."/>
            <person name="Koriabine M."/>
            <person name="Yan M."/>
            <person name="Riley R."/>
            <person name="Champramary S."/>
            <person name="Plett K.L."/>
            <person name="Tsai I.J."/>
            <person name="Slot J."/>
            <person name="Sipos G."/>
            <person name="Plett J."/>
            <person name="Nagy L.G."/>
            <person name="Grigoriev I.V."/>
        </authorList>
    </citation>
    <scope>NUCLEOTIDE SEQUENCE</scope>
    <source>
        <strain evidence="2">HWK02</strain>
    </source>
</reference>
<feature type="compositionally biased region" description="Basic and acidic residues" evidence="1">
    <location>
        <begin position="249"/>
        <end position="259"/>
    </location>
</feature>
<feature type="region of interest" description="Disordered" evidence="1">
    <location>
        <begin position="212"/>
        <end position="306"/>
    </location>
</feature>
<proteinExistence type="predicted"/>
<sequence length="354" mass="39863">MSKKCFKCTADLYSTGVTAGSFQVVQYATLLVLRLCWKVLDRQSGIVPSVDESCIIEGSSCPALPAWSLTCAPSLILNNWGTIWTINTTQVWSETVRGGSQFDKDLVAALYIAFDYLDEHGTELVVYNATSAWVFCLESKDREEVALLPVAGNSRDQLAIAMKRSSLTRINKDTYMQIPSYNTARRETHTLTTVYLMVVVVVTDKTEVTRNHSVAAHHYSTVRRQEPCSSPPPKHKKQETSHDQNASNKKRDIKVEWRQESSSPPPMRRERQEQHRSGGRSHLRDHNETAVRREQSSSPYEPKGRVLVEYEREGGGENWVFQKGATWSDDGAMELEGRGRATSSITEGHQHADE</sequence>
<protein>
    <submittedName>
        <fullName evidence="2">Uncharacterized protein</fullName>
    </submittedName>
</protein>
<evidence type="ECO:0000313" key="3">
    <source>
        <dbReference type="Proteomes" id="UP001175228"/>
    </source>
</evidence>
<gene>
    <name evidence="2" type="ORF">EDD18DRAFT_1112215</name>
</gene>
<evidence type="ECO:0000256" key="1">
    <source>
        <dbReference type="SAM" id="MobiDB-lite"/>
    </source>
</evidence>
<organism evidence="2 3">
    <name type="scientific">Armillaria luteobubalina</name>
    <dbReference type="NCBI Taxonomy" id="153913"/>
    <lineage>
        <taxon>Eukaryota</taxon>
        <taxon>Fungi</taxon>
        <taxon>Dikarya</taxon>
        <taxon>Basidiomycota</taxon>
        <taxon>Agaricomycotina</taxon>
        <taxon>Agaricomycetes</taxon>
        <taxon>Agaricomycetidae</taxon>
        <taxon>Agaricales</taxon>
        <taxon>Marasmiineae</taxon>
        <taxon>Physalacriaceae</taxon>
        <taxon>Armillaria</taxon>
    </lineage>
</organism>